<feature type="signal peptide" evidence="1">
    <location>
        <begin position="1"/>
        <end position="23"/>
    </location>
</feature>
<dbReference type="Proteomes" id="UP001344632">
    <property type="component" value="Unassembled WGS sequence"/>
</dbReference>
<evidence type="ECO:0000313" key="3">
    <source>
        <dbReference type="Proteomes" id="UP001344632"/>
    </source>
</evidence>
<comment type="caution">
    <text evidence="2">The sequence shown here is derived from an EMBL/GenBank/DDBJ whole genome shotgun (WGS) entry which is preliminary data.</text>
</comment>
<protein>
    <submittedName>
        <fullName evidence="2">Uncharacterized protein</fullName>
    </submittedName>
</protein>
<feature type="chain" id="PRO_5045765418" evidence="1">
    <location>
        <begin position="24"/>
        <end position="418"/>
    </location>
</feature>
<dbReference type="InterPro" id="IPR011047">
    <property type="entry name" value="Quinoprotein_ADH-like_sf"/>
</dbReference>
<evidence type="ECO:0000313" key="2">
    <source>
        <dbReference type="EMBL" id="MEC0238291.1"/>
    </source>
</evidence>
<dbReference type="EMBL" id="JARLKZ010000001">
    <property type="protein sequence ID" value="MEC0238291.1"/>
    <property type="molecule type" value="Genomic_DNA"/>
</dbReference>
<dbReference type="Gene3D" id="2.130.10.10">
    <property type="entry name" value="YVTN repeat-like/Quinoprotein amine dehydrogenase"/>
    <property type="match status" value="1"/>
</dbReference>
<reference evidence="2 3" key="1">
    <citation type="submission" date="2023-03" db="EMBL/GenBank/DDBJ databases">
        <title>Bacillus Genome Sequencing.</title>
        <authorList>
            <person name="Dunlap C."/>
        </authorList>
    </citation>
    <scope>NUCLEOTIDE SEQUENCE [LARGE SCALE GENOMIC DNA]</scope>
    <source>
        <strain evidence="2 3">BD-525</strain>
    </source>
</reference>
<dbReference type="SUPFAM" id="SSF50998">
    <property type="entry name" value="Quinoprotein alcohol dehydrogenase-like"/>
    <property type="match status" value="1"/>
</dbReference>
<accession>A0ABU6GEY5</accession>
<name>A0ABU6GEY5_9BACL</name>
<organism evidence="2 3">
    <name type="scientific">Paenibacillus dokdonensis</name>
    <dbReference type="NCBI Taxonomy" id="2567944"/>
    <lineage>
        <taxon>Bacteria</taxon>
        <taxon>Bacillati</taxon>
        <taxon>Bacillota</taxon>
        <taxon>Bacilli</taxon>
        <taxon>Bacillales</taxon>
        <taxon>Paenibacillaceae</taxon>
        <taxon>Paenibacillus</taxon>
    </lineage>
</organism>
<keyword evidence="3" id="KW-1185">Reference proteome</keyword>
<dbReference type="InterPro" id="IPR015943">
    <property type="entry name" value="WD40/YVTN_repeat-like_dom_sf"/>
</dbReference>
<sequence>MKKTVLALFCTILFFLTTESALHAQALKSTLPEPVWVASTPNLLPADVYVRKVNNYLYVMDAYGKVSILNDGTGKQIAEVDPASPTSKMAYSGFFGGNQVGKNGNLYLTTAENDTKNNRLTRRLQAYNSSGKALWVREFSRPIPKTFAEKVSDNSGIFINNDGTLLFYMSLERYKSIVYQIDQQGKQLQKKEINEFVNSYHNNMMTTLLNWSGKAADYSDYKATLTVYDSKLNRLFNQKIDGLKFRGILPDKTLLFYKFNKTTTDVIAKNSKGAILWKKSVPGKIALDNFAQDEEAFNSEYLVASSNQTLYVFNSKGLSAQSKVALNNQKANLSFTMSGDGNILIVDEKSSFPKDTPEQIIILKGSNLSKIGKIAMPAGTFLETANLYTGQGWLYRWFDDMNNPDLKNIAIQKYDLNL</sequence>
<gene>
    <name evidence="2" type="ORF">P4H66_00205</name>
</gene>
<keyword evidence="1" id="KW-0732">Signal</keyword>
<evidence type="ECO:0000256" key="1">
    <source>
        <dbReference type="SAM" id="SignalP"/>
    </source>
</evidence>
<dbReference type="RefSeq" id="WP_326084708.1">
    <property type="nucleotide sequence ID" value="NZ_JARLKZ010000001.1"/>
</dbReference>
<proteinExistence type="predicted"/>